<evidence type="ECO:0000256" key="3">
    <source>
        <dbReference type="ARBA" id="ARBA00022692"/>
    </source>
</evidence>
<dbReference type="PANTHER" id="PTHR11266:SF80">
    <property type="entry name" value="PEROXISOMAL MEMBRANE PROTEIN 2"/>
    <property type="match status" value="1"/>
</dbReference>
<evidence type="ECO:0000256" key="2">
    <source>
        <dbReference type="ARBA" id="ARBA00006824"/>
    </source>
</evidence>
<evidence type="ECO:0000256" key="7">
    <source>
        <dbReference type="SAM" id="MobiDB-lite"/>
    </source>
</evidence>
<feature type="transmembrane region" description="Helical" evidence="6">
    <location>
        <begin position="113"/>
        <end position="133"/>
    </location>
</feature>
<evidence type="ECO:0000313" key="8">
    <source>
        <dbReference type="EMBL" id="KAA8496796.1"/>
    </source>
</evidence>
<evidence type="ECO:0000256" key="6">
    <source>
        <dbReference type="RuleBase" id="RU363053"/>
    </source>
</evidence>
<proteinExistence type="inferred from homology"/>
<organism evidence="8 9">
    <name type="scientific">Porphyridium purpureum</name>
    <name type="common">Red alga</name>
    <name type="synonym">Porphyridium cruentum</name>
    <dbReference type="NCBI Taxonomy" id="35688"/>
    <lineage>
        <taxon>Eukaryota</taxon>
        <taxon>Rhodophyta</taxon>
        <taxon>Bangiophyceae</taxon>
        <taxon>Porphyridiales</taxon>
        <taxon>Porphyridiaceae</taxon>
        <taxon>Porphyridium</taxon>
    </lineage>
</organism>
<comment type="caution">
    <text evidence="8">The sequence shown here is derived from an EMBL/GenBank/DDBJ whole genome shotgun (WGS) entry which is preliminary data.</text>
</comment>
<feature type="transmembrane region" description="Helical" evidence="6">
    <location>
        <begin position="175"/>
        <end position="194"/>
    </location>
</feature>
<dbReference type="AlphaFoldDB" id="A0A5J4YZN3"/>
<dbReference type="Pfam" id="PF04117">
    <property type="entry name" value="Mpv17_PMP22"/>
    <property type="match status" value="1"/>
</dbReference>
<dbReference type="OrthoDB" id="430207at2759"/>
<keyword evidence="5 6" id="KW-0472">Membrane</keyword>
<evidence type="ECO:0000256" key="1">
    <source>
        <dbReference type="ARBA" id="ARBA00004141"/>
    </source>
</evidence>
<evidence type="ECO:0000313" key="9">
    <source>
        <dbReference type="Proteomes" id="UP000324585"/>
    </source>
</evidence>
<keyword evidence="9" id="KW-1185">Reference proteome</keyword>
<evidence type="ECO:0000256" key="4">
    <source>
        <dbReference type="ARBA" id="ARBA00022989"/>
    </source>
</evidence>
<keyword evidence="4 6" id="KW-1133">Transmembrane helix</keyword>
<protein>
    <submittedName>
        <fullName evidence="8">PXMP2/4 family protein 2</fullName>
    </submittedName>
</protein>
<feature type="transmembrane region" description="Helical" evidence="6">
    <location>
        <begin position="274"/>
        <end position="294"/>
    </location>
</feature>
<gene>
    <name evidence="8" type="ORF">FVE85_0525</name>
</gene>
<evidence type="ECO:0000256" key="5">
    <source>
        <dbReference type="ARBA" id="ARBA00023136"/>
    </source>
</evidence>
<feature type="region of interest" description="Disordered" evidence="7">
    <location>
        <begin position="300"/>
        <end position="324"/>
    </location>
</feature>
<dbReference type="InterPro" id="IPR007248">
    <property type="entry name" value="Mpv17_PMP22"/>
</dbReference>
<feature type="transmembrane region" description="Helical" evidence="6">
    <location>
        <begin position="50"/>
        <end position="70"/>
    </location>
</feature>
<reference evidence="9" key="1">
    <citation type="journal article" date="2019" name="Nat. Commun.">
        <title>Expansion of phycobilisome linker gene families in mesophilic red algae.</title>
        <authorList>
            <person name="Lee J."/>
            <person name="Kim D."/>
            <person name="Bhattacharya D."/>
            <person name="Yoon H.S."/>
        </authorList>
    </citation>
    <scope>NUCLEOTIDE SEQUENCE [LARGE SCALE GENOMIC DNA]</scope>
    <source>
        <strain evidence="9">CCMP 1328</strain>
    </source>
</reference>
<comment type="similarity">
    <text evidence="2 6">Belongs to the peroxisomal membrane protein PXMP2/4 family.</text>
</comment>
<name>A0A5J4YZN3_PORPP</name>
<feature type="compositionally biased region" description="Basic and acidic residues" evidence="7">
    <location>
        <begin position="300"/>
        <end position="312"/>
    </location>
</feature>
<comment type="subcellular location">
    <subcellularLocation>
        <location evidence="1">Membrane</location>
        <topology evidence="1">Multi-pass membrane protein</topology>
    </subcellularLocation>
</comment>
<sequence>MMMTETVEVDLLKGTLLPPPPVENARAGSRWRVVGRWKSAAAAAPGTRSACVLACLALLALVVWCCWRGLADVRDVTGNHGQVLAAHVLWRWMIGSEREYLWLLRHKPFRTKVISVGVITFLADCTGQIMMHLQSIRGQRRSSARHTVLVTSDRHQKGKSLIRGFRLDVWRLIKFTLYGLLVNGPWLFLWYNLIAKYGPGDGLLNSLQKCVLEQLVLEPACISNYALWFHVTNRKPMRECLAWYRSEFLGLYRKNAIFWMPANFLNYFLGTGDFRVVFASVCSFFWTVFMNLLFNRKKEEPAKQKERSDGEWSGKATAYRCRAE</sequence>
<accession>A0A5J4YZN3</accession>
<dbReference type="PANTHER" id="PTHR11266">
    <property type="entry name" value="PEROXISOMAL MEMBRANE PROTEIN 2, PXMP2 MPV17"/>
    <property type="match status" value="1"/>
</dbReference>
<dbReference type="Proteomes" id="UP000324585">
    <property type="component" value="Unassembled WGS sequence"/>
</dbReference>
<dbReference type="GO" id="GO:0005778">
    <property type="term" value="C:peroxisomal membrane"/>
    <property type="evidence" value="ECO:0007669"/>
    <property type="project" value="TreeGrafter"/>
</dbReference>
<keyword evidence="3 6" id="KW-0812">Transmembrane</keyword>
<dbReference type="EMBL" id="VRMN01000002">
    <property type="protein sequence ID" value="KAA8496796.1"/>
    <property type="molecule type" value="Genomic_DNA"/>
</dbReference>